<feature type="compositionally biased region" description="Basic and acidic residues" evidence="1">
    <location>
        <begin position="27"/>
        <end position="36"/>
    </location>
</feature>
<sequence>STAARGTDGDYSASAPRRAANNHHHQREGDHDEDAQQVHATISVVFCSAAHLSH</sequence>
<reference evidence="2" key="1">
    <citation type="submission" date="2021-03" db="EMBL/GenBank/DDBJ databases">
        <authorList>
            <consortium name="Genoscope - CEA"/>
            <person name="William W."/>
        </authorList>
    </citation>
    <scope>NUCLEOTIDE SEQUENCE</scope>
    <source>
        <strain evidence="2">Doubled-haploid Pahang</strain>
    </source>
</reference>
<gene>
    <name evidence="2" type="ORF">GSMUA_305090.1</name>
</gene>
<feature type="non-terminal residue" evidence="2">
    <location>
        <position position="1"/>
    </location>
</feature>
<proteinExistence type="predicted"/>
<protein>
    <submittedName>
        <fullName evidence="2">(wild Malaysian banana) hypothetical protein</fullName>
    </submittedName>
</protein>
<organism evidence="2">
    <name type="scientific">Musa acuminata subsp. malaccensis</name>
    <name type="common">Wild banana</name>
    <name type="synonym">Musa malaccensis</name>
    <dbReference type="NCBI Taxonomy" id="214687"/>
    <lineage>
        <taxon>Eukaryota</taxon>
        <taxon>Viridiplantae</taxon>
        <taxon>Streptophyta</taxon>
        <taxon>Embryophyta</taxon>
        <taxon>Tracheophyta</taxon>
        <taxon>Spermatophyta</taxon>
        <taxon>Magnoliopsida</taxon>
        <taxon>Liliopsida</taxon>
        <taxon>Zingiberales</taxon>
        <taxon>Musaceae</taxon>
        <taxon>Musa</taxon>
    </lineage>
</organism>
<accession>A0A8D7B5N9</accession>
<evidence type="ECO:0000313" key="2">
    <source>
        <dbReference type="EMBL" id="CAG1860213.1"/>
    </source>
</evidence>
<feature type="region of interest" description="Disordered" evidence="1">
    <location>
        <begin position="1"/>
        <end position="37"/>
    </location>
</feature>
<dbReference type="EMBL" id="HG996466">
    <property type="protein sequence ID" value="CAG1860213.1"/>
    <property type="molecule type" value="Genomic_DNA"/>
</dbReference>
<name>A0A8D7B5N9_MUSAM</name>
<feature type="non-terminal residue" evidence="2">
    <location>
        <position position="54"/>
    </location>
</feature>
<evidence type="ECO:0000256" key="1">
    <source>
        <dbReference type="SAM" id="MobiDB-lite"/>
    </source>
</evidence>
<dbReference type="AlphaFoldDB" id="A0A8D7B5N9"/>